<accession>A0A1G1YG11</accession>
<dbReference type="GO" id="GO:0009307">
    <property type="term" value="P:DNA restriction-modification system"/>
    <property type="evidence" value="ECO:0007669"/>
    <property type="project" value="UniProtKB-KW"/>
</dbReference>
<dbReference type="InterPro" id="IPR029063">
    <property type="entry name" value="SAM-dependent_MTases_sf"/>
</dbReference>
<dbReference type="PROSITE" id="PS51679">
    <property type="entry name" value="SAM_MT_C5"/>
    <property type="match status" value="1"/>
</dbReference>
<evidence type="ECO:0000256" key="5">
    <source>
        <dbReference type="PROSITE-ProRule" id="PRU01016"/>
    </source>
</evidence>
<keyword evidence="4" id="KW-0680">Restriction system</keyword>
<gene>
    <name evidence="8" type="ORF">A3A02_01140</name>
</gene>
<dbReference type="InterPro" id="IPR050390">
    <property type="entry name" value="C5-Methyltransferase"/>
</dbReference>
<dbReference type="Proteomes" id="UP000177376">
    <property type="component" value="Unassembled WGS sequence"/>
</dbReference>
<protein>
    <recommendedName>
        <fullName evidence="7">Cytosine-specific methyltransferase</fullName>
        <ecNumber evidence="7">2.1.1.37</ecNumber>
    </recommendedName>
</protein>
<name>A0A1G1YG11_9BACT</name>
<evidence type="ECO:0000256" key="2">
    <source>
        <dbReference type="ARBA" id="ARBA00022679"/>
    </source>
</evidence>
<dbReference type="InterPro" id="IPR001525">
    <property type="entry name" value="C5_MeTfrase"/>
</dbReference>
<comment type="catalytic activity">
    <reaction evidence="7">
        <text>a 2'-deoxycytidine in DNA + S-adenosyl-L-methionine = a 5-methyl-2'-deoxycytidine in DNA + S-adenosyl-L-homocysteine + H(+)</text>
        <dbReference type="Rhea" id="RHEA:13681"/>
        <dbReference type="Rhea" id="RHEA-COMP:11369"/>
        <dbReference type="Rhea" id="RHEA-COMP:11370"/>
        <dbReference type="ChEBI" id="CHEBI:15378"/>
        <dbReference type="ChEBI" id="CHEBI:57856"/>
        <dbReference type="ChEBI" id="CHEBI:59789"/>
        <dbReference type="ChEBI" id="CHEBI:85452"/>
        <dbReference type="ChEBI" id="CHEBI:85454"/>
        <dbReference type="EC" id="2.1.1.37"/>
    </reaction>
</comment>
<comment type="caution">
    <text evidence="8">The sequence shown here is derived from an EMBL/GenBank/DDBJ whole genome shotgun (WGS) entry which is preliminary data.</text>
</comment>
<proteinExistence type="inferred from homology"/>
<dbReference type="Gene3D" id="3.40.50.150">
    <property type="entry name" value="Vaccinia Virus protein VP39"/>
    <property type="match status" value="1"/>
</dbReference>
<comment type="similarity">
    <text evidence="5 6">Belongs to the class I-like SAM-binding methyltransferase superfamily. C5-methyltransferase family.</text>
</comment>
<feature type="active site" evidence="5">
    <location>
        <position position="80"/>
    </location>
</feature>
<dbReference type="GO" id="GO:0044027">
    <property type="term" value="P:negative regulation of gene expression via chromosomal CpG island methylation"/>
    <property type="evidence" value="ECO:0007669"/>
    <property type="project" value="TreeGrafter"/>
</dbReference>
<evidence type="ECO:0000256" key="4">
    <source>
        <dbReference type="ARBA" id="ARBA00022747"/>
    </source>
</evidence>
<dbReference type="EC" id="2.1.1.37" evidence="7"/>
<dbReference type="InterPro" id="IPR018117">
    <property type="entry name" value="C5_DNA_meth_AS"/>
</dbReference>
<evidence type="ECO:0000256" key="1">
    <source>
        <dbReference type="ARBA" id="ARBA00022603"/>
    </source>
</evidence>
<keyword evidence="2 5" id="KW-0808">Transferase</keyword>
<dbReference type="PROSITE" id="PS00094">
    <property type="entry name" value="C5_MTASE_1"/>
    <property type="match status" value="1"/>
</dbReference>
<evidence type="ECO:0000256" key="3">
    <source>
        <dbReference type="ARBA" id="ARBA00022691"/>
    </source>
</evidence>
<dbReference type="CDD" id="cd00315">
    <property type="entry name" value="Cyt_C5_DNA_methylase"/>
    <property type="match status" value="1"/>
</dbReference>
<evidence type="ECO:0000256" key="6">
    <source>
        <dbReference type="RuleBase" id="RU000416"/>
    </source>
</evidence>
<dbReference type="SUPFAM" id="SSF53335">
    <property type="entry name" value="S-adenosyl-L-methionine-dependent methyltransferases"/>
    <property type="match status" value="1"/>
</dbReference>
<evidence type="ECO:0000256" key="7">
    <source>
        <dbReference type="RuleBase" id="RU000417"/>
    </source>
</evidence>
<evidence type="ECO:0000313" key="8">
    <source>
        <dbReference type="EMBL" id="OGY51229.1"/>
    </source>
</evidence>
<dbReference type="PRINTS" id="PR00105">
    <property type="entry name" value="C5METTRFRASE"/>
</dbReference>
<dbReference type="PANTHER" id="PTHR10629">
    <property type="entry name" value="CYTOSINE-SPECIFIC METHYLTRANSFERASE"/>
    <property type="match status" value="1"/>
</dbReference>
<evidence type="ECO:0000313" key="9">
    <source>
        <dbReference type="Proteomes" id="UP000177376"/>
    </source>
</evidence>
<keyword evidence="3 5" id="KW-0949">S-adenosyl-L-methionine</keyword>
<reference evidence="8 9" key="1">
    <citation type="journal article" date="2016" name="Nat. Commun.">
        <title>Thousands of microbial genomes shed light on interconnected biogeochemical processes in an aquifer system.</title>
        <authorList>
            <person name="Anantharaman K."/>
            <person name="Brown C.T."/>
            <person name="Hug L.A."/>
            <person name="Sharon I."/>
            <person name="Castelle C.J."/>
            <person name="Probst A.J."/>
            <person name="Thomas B.C."/>
            <person name="Singh A."/>
            <person name="Wilkins M.J."/>
            <person name="Karaoz U."/>
            <person name="Brodie E.L."/>
            <person name="Williams K.H."/>
            <person name="Hubbard S.S."/>
            <person name="Banfield J.F."/>
        </authorList>
    </citation>
    <scope>NUCLEOTIDE SEQUENCE [LARGE SCALE GENOMIC DNA]</scope>
</reference>
<dbReference type="PANTHER" id="PTHR10629:SF52">
    <property type="entry name" value="DNA (CYTOSINE-5)-METHYLTRANSFERASE 1"/>
    <property type="match status" value="1"/>
</dbReference>
<sequence>MKKKLKIMSLFAGCGGMDLGFLLAEHPEFAYELAWANDFDKWACESYKKNFKHNIVCGDIWKVDFDKTPKADIIVGGFPCQDFSILRGEKRPGYNSKRGLLYTRFVEAVANKLPLFFVAENVKGLLTANNGWAIQKIKQDFEKVDHVGYNVQYKLINFADYGVPQRRERVIIVGVRNDLGLNFVFPKPTHKNRHISASEALKGVEKIKLNNELINTQDSTVEKLKQIPPGGNYKNLPGYENKNWMSLIYKRLHPNEPSPTIVANGGGGTWGYHYKEPRPLTNRERARIQTFPDDFEFVGSISEVRKQLGNAVPPLGIKPIAEQIIKTLNKEIGDRNIKSYS</sequence>
<dbReference type="GO" id="GO:0003886">
    <property type="term" value="F:DNA (cytosine-5-)-methyltransferase activity"/>
    <property type="evidence" value="ECO:0007669"/>
    <property type="project" value="UniProtKB-EC"/>
</dbReference>
<dbReference type="NCBIfam" id="TIGR00675">
    <property type="entry name" value="dcm"/>
    <property type="match status" value="1"/>
</dbReference>
<dbReference type="GO" id="GO:0032259">
    <property type="term" value="P:methylation"/>
    <property type="evidence" value="ECO:0007669"/>
    <property type="project" value="UniProtKB-KW"/>
</dbReference>
<dbReference type="AlphaFoldDB" id="A0A1G1YG11"/>
<dbReference type="Gene3D" id="3.90.120.10">
    <property type="entry name" value="DNA Methylase, subunit A, domain 2"/>
    <property type="match status" value="1"/>
</dbReference>
<dbReference type="Pfam" id="PF00145">
    <property type="entry name" value="DNA_methylase"/>
    <property type="match status" value="1"/>
</dbReference>
<keyword evidence="1 5" id="KW-0489">Methyltransferase</keyword>
<dbReference type="EMBL" id="MHIM01000041">
    <property type="protein sequence ID" value="OGY51229.1"/>
    <property type="molecule type" value="Genomic_DNA"/>
</dbReference>
<organism evidence="8 9">
    <name type="scientific">Candidatus Buchananbacteria bacterium RIFCSPLOWO2_01_FULL_39_33</name>
    <dbReference type="NCBI Taxonomy" id="1797543"/>
    <lineage>
        <taxon>Bacteria</taxon>
        <taxon>Candidatus Buchananiibacteriota</taxon>
    </lineage>
</organism>
<dbReference type="GO" id="GO:0003677">
    <property type="term" value="F:DNA binding"/>
    <property type="evidence" value="ECO:0007669"/>
    <property type="project" value="TreeGrafter"/>
</dbReference>